<protein>
    <submittedName>
        <fullName evidence="3">Uncharacterized protein</fullName>
    </submittedName>
</protein>
<name>A0A2P1QQU7_9LEPT</name>
<evidence type="ECO:0000313" key="4">
    <source>
        <dbReference type="Proteomes" id="UP000033961"/>
    </source>
</evidence>
<proteinExistence type="predicted"/>
<dbReference type="EMBL" id="CP027843">
    <property type="protein sequence ID" value="AVQ11271.1"/>
    <property type="molecule type" value="Genomic_DNA"/>
</dbReference>
<evidence type="ECO:0000256" key="2">
    <source>
        <dbReference type="SAM" id="MobiDB-lite"/>
    </source>
</evidence>
<dbReference type="AlphaFoldDB" id="A0A2P1QQU7"/>
<feature type="region of interest" description="Disordered" evidence="2">
    <location>
        <begin position="12"/>
        <end position="45"/>
    </location>
</feature>
<accession>A0A2P1QQU7</accession>
<organism evidence="3 4">
    <name type="scientific">Leptospira santarosai</name>
    <dbReference type="NCBI Taxonomy" id="28183"/>
    <lineage>
        <taxon>Bacteria</taxon>
        <taxon>Pseudomonadati</taxon>
        <taxon>Spirochaetota</taxon>
        <taxon>Spirochaetia</taxon>
        <taxon>Leptospirales</taxon>
        <taxon>Leptospiraceae</taxon>
        <taxon>Leptospira</taxon>
    </lineage>
</organism>
<evidence type="ECO:0000256" key="1">
    <source>
        <dbReference type="SAM" id="Coils"/>
    </source>
</evidence>
<evidence type="ECO:0000313" key="3">
    <source>
        <dbReference type="EMBL" id="AVQ11271.1"/>
    </source>
</evidence>
<reference evidence="3 4" key="1">
    <citation type="journal article" date="2015" name="Genome Announc.">
        <title>Draft Genome Sequences of Leptospira santarosai Strains U160, U164, and U233, Isolated from Asymptomatic Cattle.</title>
        <authorList>
            <person name="Kremer F.S."/>
            <person name="Eslabao M.R."/>
            <person name="Provisor M."/>
            <person name="Woloski R.D."/>
            <person name="Ramires O.V."/>
            <person name="Moreno L.Z."/>
            <person name="Moreno A.M."/>
            <person name="Hamond C."/>
            <person name="Lilenbaum W."/>
            <person name="Dellagostin O.A."/>
        </authorList>
    </citation>
    <scope>NUCLEOTIDE SEQUENCE [LARGE SCALE GENOMIC DNA]</scope>
    <source>
        <strain evidence="3 4">U160</strain>
    </source>
</reference>
<gene>
    <name evidence="3" type="ORF">XB16_0936</name>
</gene>
<dbReference type="Proteomes" id="UP000033961">
    <property type="component" value="Chromosome I"/>
</dbReference>
<feature type="coiled-coil region" evidence="1">
    <location>
        <begin position="86"/>
        <end position="113"/>
    </location>
</feature>
<sequence length="171" mass="19069">MRFWNQYSKVLKQAGEGDGSGGGETEENSQGSEGGGDSRNNEPELAEFKFGGNTYNIPRELAQGFGKLSAEYRTASSKLKTLEEAAKEEHPALKELQEKLQQLELEKLPEKEREAVRLGGEIKKLNGAIEAEKRNKVSPPNTERRDTQESLNRNVGKSRENRVFEGVLEGF</sequence>
<keyword evidence="1" id="KW-0175">Coiled coil</keyword>
<feature type="region of interest" description="Disordered" evidence="2">
    <location>
        <begin position="127"/>
        <end position="158"/>
    </location>
</feature>